<organism evidence="1 2">
    <name type="scientific">Rhodocytophaga rosea</name>
    <dbReference type="NCBI Taxonomy" id="2704465"/>
    <lineage>
        <taxon>Bacteria</taxon>
        <taxon>Pseudomonadati</taxon>
        <taxon>Bacteroidota</taxon>
        <taxon>Cytophagia</taxon>
        <taxon>Cytophagales</taxon>
        <taxon>Rhodocytophagaceae</taxon>
        <taxon>Rhodocytophaga</taxon>
    </lineage>
</organism>
<evidence type="ECO:0008006" key="3">
    <source>
        <dbReference type="Google" id="ProtNLM"/>
    </source>
</evidence>
<protein>
    <recommendedName>
        <fullName evidence="3">DUF4157 domain-containing protein</fullName>
    </recommendedName>
</protein>
<name>A0A6C0GNJ3_9BACT</name>
<proteinExistence type="predicted"/>
<evidence type="ECO:0000313" key="1">
    <source>
        <dbReference type="EMBL" id="QHT69605.1"/>
    </source>
</evidence>
<dbReference type="Proteomes" id="UP000480178">
    <property type="component" value="Chromosome"/>
</dbReference>
<dbReference type="KEGG" id="rhoz:GXP67_24630"/>
<dbReference type="EMBL" id="CP048222">
    <property type="protein sequence ID" value="QHT69605.1"/>
    <property type="molecule type" value="Genomic_DNA"/>
</dbReference>
<evidence type="ECO:0000313" key="2">
    <source>
        <dbReference type="Proteomes" id="UP000480178"/>
    </source>
</evidence>
<reference evidence="1 2" key="1">
    <citation type="submission" date="2020-01" db="EMBL/GenBank/DDBJ databases">
        <authorList>
            <person name="Kim M.K."/>
        </authorList>
    </citation>
    <scope>NUCLEOTIDE SEQUENCE [LARGE SCALE GENOMIC DNA]</scope>
    <source>
        <strain evidence="1 2">172606-1</strain>
    </source>
</reference>
<dbReference type="RefSeq" id="WP_162445592.1">
    <property type="nucleotide sequence ID" value="NZ_CP048222.1"/>
</dbReference>
<sequence length="104" mass="12931">MIRHLSFIPARGMALFPFILVKYHKDLTDERLIRHEKIHIRQQVELLVIPFYFFYLINYLWNRLRGQSHLNAYLNICFEREAYTHDDDAYYLKYRKWGAFLRYL</sequence>
<keyword evidence="2" id="KW-1185">Reference proteome</keyword>
<accession>A0A6C0GNJ3</accession>
<dbReference type="AlphaFoldDB" id="A0A6C0GNJ3"/>
<gene>
    <name evidence="1" type="ORF">GXP67_24630</name>
</gene>